<keyword evidence="4" id="KW-0812">Transmembrane</keyword>
<reference evidence="6" key="1">
    <citation type="submission" date="2020-08" db="EMBL/GenBank/DDBJ databases">
        <title>Genome public.</title>
        <authorList>
            <person name="Liu C."/>
            <person name="Sun Q."/>
        </authorList>
    </citation>
    <scope>NUCLEOTIDE SEQUENCE</scope>
    <source>
        <strain evidence="6">NSJ-50</strain>
    </source>
</reference>
<dbReference type="InterPro" id="IPR027383">
    <property type="entry name" value="Znf_put"/>
</dbReference>
<comment type="caution">
    <text evidence="6">The sequence shown here is derived from an EMBL/GenBank/DDBJ whole genome shotgun (WGS) entry which is preliminary data.</text>
</comment>
<comment type="similarity">
    <text evidence="1">Belongs to the zinc-associated anti-sigma factor (ZAS) superfamily. Anti-sigma-W factor family.</text>
</comment>
<dbReference type="Proteomes" id="UP000647416">
    <property type="component" value="Unassembled WGS sequence"/>
</dbReference>
<feature type="compositionally biased region" description="Basic and acidic residues" evidence="3">
    <location>
        <begin position="128"/>
        <end position="178"/>
    </location>
</feature>
<evidence type="ECO:0000256" key="1">
    <source>
        <dbReference type="ARBA" id="ARBA00024353"/>
    </source>
</evidence>
<evidence type="ECO:0000313" key="7">
    <source>
        <dbReference type="Proteomes" id="UP000647416"/>
    </source>
</evidence>
<feature type="transmembrane region" description="Helical" evidence="4">
    <location>
        <begin position="86"/>
        <end position="106"/>
    </location>
</feature>
<evidence type="ECO:0000256" key="2">
    <source>
        <dbReference type="ARBA" id="ARBA00024438"/>
    </source>
</evidence>
<dbReference type="InterPro" id="IPR041916">
    <property type="entry name" value="Anti_sigma_zinc_sf"/>
</dbReference>
<evidence type="ECO:0000259" key="5">
    <source>
        <dbReference type="Pfam" id="PF13490"/>
    </source>
</evidence>
<dbReference type="AlphaFoldDB" id="A0A926F8F0"/>
<evidence type="ECO:0000256" key="3">
    <source>
        <dbReference type="SAM" id="MobiDB-lite"/>
    </source>
</evidence>
<protein>
    <recommendedName>
        <fullName evidence="2">Anti-sigma-W factor RsiW</fullName>
    </recommendedName>
</protein>
<organism evidence="6 7">
    <name type="scientific">Qingrenia yutianensis</name>
    <dbReference type="NCBI Taxonomy" id="2763676"/>
    <lineage>
        <taxon>Bacteria</taxon>
        <taxon>Bacillati</taxon>
        <taxon>Bacillota</taxon>
        <taxon>Clostridia</taxon>
        <taxon>Eubacteriales</taxon>
        <taxon>Oscillospiraceae</taxon>
        <taxon>Qingrenia</taxon>
    </lineage>
</organism>
<gene>
    <name evidence="6" type="ORF">H8706_07255</name>
</gene>
<dbReference type="EMBL" id="JACRTE010000007">
    <property type="protein sequence ID" value="MBC8596666.1"/>
    <property type="molecule type" value="Genomic_DNA"/>
</dbReference>
<keyword evidence="7" id="KW-1185">Reference proteome</keyword>
<keyword evidence="4" id="KW-1133">Transmembrane helix</keyword>
<dbReference type="Gene3D" id="1.10.10.1320">
    <property type="entry name" value="Anti-sigma factor, zinc-finger domain"/>
    <property type="match status" value="1"/>
</dbReference>
<name>A0A926F8F0_9FIRM</name>
<keyword evidence="4" id="KW-0472">Membrane</keyword>
<proteinExistence type="inferred from homology"/>
<evidence type="ECO:0000313" key="6">
    <source>
        <dbReference type="EMBL" id="MBC8596666.1"/>
    </source>
</evidence>
<feature type="region of interest" description="Disordered" evidence="3">
    <location>
        <begin position="128"/>
        <end position="238"/>
    </location>
</feature>
<feature type="domain" description="Putative zinc-finger" evidence="5">
    <location>
        <begin position="3"/>
        <end position="36"/>
    </location>
</feature>
<dbReference type="RefSeq" id="WP_262432101.1">
    <property type="nucleotide sequence ID" value="NZ_JACRTE010000007.1"/>
</dbReference>
<evidence type="ECO:0000256" key="4">
    <source>
        <dbReference type="SAM" id="Phobius"/>
    </source>
</evidence>
<sequence length="351" mass="39060">MDCKKAKNLMSAYVDGMLENAEKSAFEAHIHTCKDCKRELDLLKNTLILLADAKYSAPENFTYEVREKLKSAVPEKRRAFARFGKFSAWAAAFVILAAVAIGNPVWKEFNDRTVKNAVEKSDKFVQNKDDGFMEKSSADITENAEKETADEKETESTKKTDNQEKSFDENKIYGKPTEKYSANTEKIQPETGGKQEIPQESGTLKTEETEKAQNKIQAGNGDTASKISRSTADEADTMPISIYSDYTAENSDTDRESAPDRGTFKMASGASNFAYEPAKITVNSKLNLAETEKKIGEILGFEIMGENGEITLTVTAEQYRLLAKKLGNDPDFDGFDDINTENITEISIFIK</sequence>
<accession>A0A926F8F0</accession>
<dbReference type="Pfam" id="PF13490">
    <property type="entry name" value="zf-HC2"/>
    <property type="match status" value="1"/>
</dbReference>
<feature type="compositionally biased region" description="Polar residues" evidence="3">
    <location>
        <begin position="214"/>
        <end position="230"/>
    </location>
</feature>